<evidence type="ECO:0000313" key="2">
    <source>
        <dbReference type="Proteomes" id="UP001220610"/>
    </source>
</evidence>
<reference evidence="1" key="1">
    <citation type="submission" date="2023-03" db="EMBL/GenBank/DDBJ databases">
        <title>Andean soil-derived lignocellulolytic bacterial consortium as a source of novel taxa and putative plastic-active enzymes.</title>
        <authorList>
            <person name="Diaz-Garcia L."/>
            <person name="Chuvochina M."/>
            <person name="Feuerriegel G."/>
            <person name="Bunk B."/>
            <person name="Sproer C."/>
            <person name="Streit W.R."/>
            <person name="Rodriguez L.M."/>
            <person name="Overmann J."/>
            <person name="Jimenez D.J."/>
        </authorList>
    </citation>
    <scope>NUCLEOTIDE SEQUENCE</scope>
    <source>
        <strain evidence="1">MAG 7</strain>
    </source>
</reference>
<proteinExistence type="predicted"/>
<dbReference type="Proteomes" id="UP001220610">
    <property type="component" value="Chromosome"/>
</dbReference>
<name>A0AAJ6BE47_9BACT</name>
<evidence type="ECO:0000313" key="1">
    <source>
        <dbReference type="EMBL" id="WEK34235.1"/>
    </source>
</evidence>
<accession>A0AAJ6BE47</accession>
<gene>
    <name evidence="1" type="ORF">P0Y53_17245</name>
</gene>
<protein>
    <submittedName>
        <fullName evidence="1">Uncharacterized protein</fullName>
    </submittedName>
</protein>
<sequence>MDIKENIVNKLLSNISVPLICQKRAPGGMEYEYILDGIELRIVPVDNGEEGYPQEVYGKWIAMFFAYDLYQILFPKSRQKQLS</sequence>
<dbReference type="AlphaFoldDB" id="A0AAJ6BE47"/>
<organism evidence="1 2">
    <name type="scientific">Candidatus Pseudobacter hemicellulosilyticus</name>
    <dbReference type="NCBI Taxonomy" id="3121375"/>
    <lineage>
        <taxon>Bacteria</taxon>
        <taxon>Pseudomonadati</taxon>
        <taxon>Bacteroidota</taxon>
        <taxon>Chitinophagia</taxon>
        <taxon>Chitinophagales</taxon>
        <taxon>Chitinophagaceae</taxon>
        <taxon>Pseudobacter</taxon>
    </lineage>
</organism>
<dbReference type="EMBL" id="CP119311">
    <property type="protein sequence ID" value="WEK34235.1"/>
    <property type="molecule type" value="Genomic_DNA"/>
</dbReference>